<evidence type="ECO:0000256" key="3">
    <source>
        <dbReference type="ARBA" id="ARBA00022679"/>
    </source>
</evidence>
<keyword evidence="2" id="KW-0963">Cytoplasm</keyword>
<keyword evidence="6" id="KW-0012">Acyltransferase</keyword>
<dbReference type="PANTHER" id="PTHR36174">
    <property type="entry name" value="LIPID II:GLYCINE GLYCYLTRANSFERASE"/>
    <property type="match status" value="1"/>
</dbReference>
<dbReference type="GO" id="GO:0016755">
    <property type="term" value="F:aminoacyltransferase activity"/>
    <property type="evidence" value="ECO:0007669"/>
    <property type="project" value="InterPro"/>
</dbReference>
<comment type="caution">
    <text evidence="8">The sequence shown here is derived from an EMBL/GenBank/DDBJ whole genome shotgun (WGS) entry which is preliminary data.</text>
</comment>
<dbReference type="PROSITE" id="PS51191">
    <property type="entry name" value="FEMABX"/>
    <property type="match status" value="1"/>
</dbReference>
<evidence type="ECO:0000313" key="8">
    <source>
        <dbReference type="EMBL" id="OIM20861.1"/>
    </source>
</evidence>
<dbReference type="GO" id="GO:0009252">
    <property type="term" value="P:peptidoglycan biosynthetic process"/>
    <property type="evidence" value="ECO:0007669"/>
    <property type="project" value="UniProtKB-KW"/>
</dbReference>
<dbReference type="Gene3D" id="1.20.58.90">
    <property type="match status" value="1"/>
</dbReference>
<dbReference type="InterPro" id="IPR050644">
    <property type="entry name" value="PG_Glycine_Bridge_Synth"/>
</dbReference>
<dbReference type="SUPFAM" id="SSF55729">
    <property type="entry name" value="Acyl-CoA N-acyltransferases (Nat)"/>
    <property type="match status" value="2"/>
</dbReference>
<dbReference type="GO" id="GO:0008360">
    <property type="term" value="P:regulation of cell shape"/>
    <property type="evidence" value="ECO:0007669"/>
    <property type="project" value="UniProtKB-KW"/>
</dbReference>
<evidence type="ECO:0000256" key="6">
    <source>
        <dbReference type="ARBA" id="ARBA00023315"/>
    </source>
</evidence>
<dbReference type="AlphaFoldDB" id="A0A6N4A0G7"/>
<dbReference type="PANTHER" id="PTHR36174:SF2">
    <property type="entry name" value="AMINOACYLTRANSFERASE FEMA"/>
    <property type="match status" value="1"/>
</dbReference>
<evidence type="ECO:0000256" key="7">
    <source>
        <dbReference type="ARBA" id="ARBA00023316"/>
    </source>
</evidence>
<evidence type="ECO:0000256" key="5">
    <source>
        <dbReference type="ARBA" id="ARBA00022984"/>
    </source>
</evidence>
<protein>
    <submittedName>
        <fullName evidence="8">Peptidoglycan interpeptide bridge formation protein</fullName>
    </submittedName>
</protein>
<evidence type="ECO:0000256" key="1">
    <source>
        <dbReference type="ARBA" id="ARBA00009943"/>
    </source>
</evidence>
<evidence type="ECO:0000313" key="9">
    <source>
        <dbReference type="Proteomes" id="UP000181728"/>
    </source>
</evidence>
<sequence>MNYRFSELSVLEYANFENNHPQGNFVQSAEQKSLLEKRGENAALLGLKDDTGKVVAGALVTWAKVKLGNLFSIERGPLLDYSNEQLIKAFISGLTVFSKKRDGLFIRIRPNIAYAKYTERGKLIGDKNTTFVEKLNSLAADHQLPQIGFSTSCEPEWQFVKDLTEVDPEHVVKSYNRQAKYHLNKNKQFCIKLRKIGRDELPAFKRITQQTADRLHYHDKSLDFYETLFDTYGKKAKFIFAEINFKEYSESIEKDLNDIQKKLTEIAGADYHNISDLSDFSASAKRHLSEGIKTETALQKRLQEAKKMHQEAKQDIVLVSVALFVIENQEVVYLYSGSDEKYEDLFAPYEIQDTMITEAVKERIPLYNFYGVSGKFDGSDGVLGFKTHFNGYTREMVGSFDFPVQKTKYYFYRLFKKILHRQ</sequence>
<comment type="similarity">
    <text evidence="1">Belongs to the FemABX family.</text>
</comment>
<evidence type="ECO:0000256" key="4">
    <source>
        <dbReference type="ARBA" id="ARBA00022960"/>
    </source>
</evidence>
<keyword evidence="3" id="KW-0808">Transferase</keyword>
<keyword evidence="5" id="KW-0573">Peptidoglycan synthesis</keyword>
<dbReference type="RefSeq" id="WP_071449021.1">
    <property type="nucleotide sequence ID" value="NZ_MLOK01000047.1"/>
</dbReference>
<accession>A0A6N4A0G7</accession>
<proteinExistence type="inferred from homology"/>
<dbReference type="Pfam" id="PF02388">
    <property type="entry name" value="FemAB"/>
    <property type="match status" value="1"/>
</dbReference>
<dbReference type="Gene3D" id="3.40.630.30">
    <property type="match status" value="2"/>
</dbReference>
<keyword evidence="7" id="KW-0961">Cell wall biogenesis/degradation</keyword>
<dbReference type="Proteomes" id="UP000181728">
    <property type="component" value="Unassembled WGS sequence"/>
</dbReference>
<dbReference type="InterPro" id="IPR016181">
    <property type="entry name" value="Acyl_CoA_acyltransferase"/>
</dbReference>
<name>A0A6N4A0G7_OENOE</name>
<dbReference type="InterPro" id="IPR003447">
    <property type="entry name" value="FEMABX"/>
</dbReference>
<evidence type="ECO:0000256" key="2">
    <source>
        <dbReference type="ARBA" id="ARBA00022490"/>
    </source>
</evidence>
<dbReference type="GO" id="GO:0071555">
    <property type="term" value="P:cell wall organization"/>
    <property type="evidence" value="ECO:0007669"/>
    <property type="project" value="UniProtKB-KW"/>
</dbReference>
<gene>
    <name evidence="8" type="ORF">ATX59_07085</name>
</gene>
<dbReference type="EMBL" id="MLOK01000047">
    <property type="protein sequence ID" value="OIM20861.1"/>
    <property type="molecule type" value="Genomic_DNA"/>
</dbReference>
<keyword evidence="4" id="KW-0133">Cell shape</keyword>
<reference evidence="8 9" key="1">
    <citation type="journal article" date="2016" name="BMC Genomics">
        <title>Consensus pan-genome assembly of the specialised wine bacterium Oenococcus oeni.</title>
        <authorList>
            <person name="Sternes P.R."/>
            <person name="Borneman A.R."/>
        </authorList>
    </citation>
    <scope>NUCLEOTIDE SEQUENCE [LARGE SCALE GENOMIC DNA]</scope>
    <source>
        <strain evidence="8 9">AWRIB661</strain>
    </source>
</reference>
<organism evidence="8 9">
    <name type="scientific">Oenococcus oeni</name>
    <name type="common">Leuconostoc oenos</name>
    <dbReference type="NCBI Taxonomy" id="1247"/>
    <lineage>
        <taxon>Bacteria</taxon>
        <taxon>Bacillati</taxon>
        <taxon>Bacillota</taxon>
        <taxon>Bacilli</taxon>
        <taxon>Lactobacillales</taxon>
        <taxon>Lactobacillaceae</taxon>
        <taxon>Oenococcus</taxon>
    </lineage>
</organism>